<dbReference type="Pfam" id="PF22790">
    <property type="entry name" value="YkoP"/>
    <property type="match status" value="1"/>
</dbReference>
<proteinExistence type="predicted"/>
<evidence type="ECO:0000313" key="2">
    <source>
        <dbReference type="EMBL" id="GAA5502400.1"/>
    </source>
</evidence>
<evidence type="ECO:0000313" key="3">
    <source>
        <dbReference type="Proteomes" id="UP001458946"/>
    </source>
</evidence>
<feature type="domain" description="YkoP-like" evidence="1">
    <location>
        <begin position="227"/>
        <end position="339"/>
    </location>
</feature>
<keyword evidence="3" id="KW-1185">Reference proteome</keyword>
<sequence length="340" mass="36731">MTVTSHIWSPLLRAGAFGALYGGHSGDPSLGLGVLARTPDELRAALAGLGPIRATLLVAPEVARTAPDLLREAVSAGHEVAGWGDPAGLTGLEVAAGQAAQSWGLALTDLQGPSLRRLWAQGVDILPVQRGEIQPGGIVRVKAAELPTLLPDLRARGYKPMPVRDLPDLRSATPHDLFGAVYQRLVEDRYSEREGIIDLSARFDAVMRVAPLDHAPDPLPLPRDTPTAELHLNSGRLVGLASKQWLGTYRAYQRSLKDVAQALGTHPQLQEAQAVFAVTLFHGPLEKSGFTLLELPPLRAQWYGLGFRLLRLAYGTTRTSSESTPKMAWMSREDFLAKYG</sequence>
<organism evidence="2 3">
    <name type="scientific">Deinococcus xinjiangensis</name>
    <dbReference type="NCBI Taxonomy" id="457454"/>
    <lineage>
        <taxon>Bacteria</taxon>
        <taxon>Thermotogati</taxon>
        <taxon>Deinococcota</taxon>
        <taxon>Deinococci</taxon>
        <taxon>Deinococcales</taxon>
        <taxon>Deinococcaceae</taxon>
        <taxon>Deinococcus</taxon>
    </lineage>
</organism>
<name>A0ABP9VDU2_9DEIO</name>
<dbReference type="RefSeq" id="WP_353542369.1">
    <property type="nucleotide sequence ID" value="NZ_BAABRN010000023.1"/>
</dbReference>
<gene>
    <name evidence="2" type="ORF">Dxin01_02144</name>
</gene>
<evidence type="ECO:0000259" key="1">
    <source>
        <dbReference type="Pfam" id="PF22790"/>
    </source>
</evidence>
<reference evidence="2 3" key="1">
    <citation type="submission" date="2024-02" db="EMBL/GenBank/DDBJ databases">
        <title>Deinococcus xinjiangensis NBRC 107630.</title>
        <authorList>
            <person name="Ichikawa N."/>
            <person name="Katano-Makiyama Y."/>
            <person name="Hidaka K."/>
        </authorList>
    </citation>
    <scope>NUCLEOTIDE SEQUENCE [LARGE SCALE GENOMIC DNA]</scope>
    <source>
        <strain evidence="2 3">NBRC 107630</strain>
    </source>
</reference>
<accession>A0ABP9VDU2</accession>
<dbReference type="Proteomes" id="UP001458946">
    <property type="component" value="Unassembled WGS sequence"/>
</dbReference>
<comment type="caution">
    <text evidence="2">The sequence shown here is derived from an EMBL/GenBank/DDBJ whole genome shotgun (WGS) entry which is preliminary data.</text>
</comment>
<dbReference type="InterPro" id="IPR054467">
    <property type="entry name" value="YkoP-like_dom"/>
</dbReference>
<dbReference type="EMBL" id="BAABRN010000023">
    <property type="protein sequence ID" value="GAA5502400.1"/>
    <property type="molecule type" value="Genomic_DNA"/>
</dbReference>
<protein>
    <recommendedName>
        <fullName evidence="1">YkoP-like domain-containing protein</fullName>
    </recommendedName>
</protein>